<gene>
    <name evidence="1" type="ORF">MSG28_001126</name>
</gene>
<dbReference type="EMBL" id="CM046131">
    <property type="protein sequence ID" value="KAI8431065.1"/>
    <property type="molecule type" value="Genomic_DNA"/>
</dbReference>
<keyword evidence="2" id="KW-1185">Reference proteome</keyword>
<protein>
    <submittedName>
        <fullName evidence="1">Uncharacterized protein</fullName>
    </submittedName>
</protein>
<evidence type="ECO:0000313" key="2">
    <source>
        <dbReference type="Proteomes" id="UP001064048"/>
    </source>
</evidence>
<name>A0ACC0K494_CHOFU</name>
<dbReference type="Proteomes" id="UP001064048">
    <property type="component" value="Chromosome Z"/>
</dbReference>
<comment type="caution">
    <text evidence="1">The sequence shown here is derived from an EMBL/GenBank/DDBJ whole genome shotgun (WGS) entry which is preliminary data.</text>
</comment>
<evidence type="ECO:0000313" key="1">
    <source>
        <dbReference type="EMBL" id="KAI8431065.1"/>
    </source>
</evidence>
<proteinExistence type="predicted"/>
<accession>A0ACC0K494</accession>
<organism evidence="1 2">
    <name type="scientific">Choristoneura fumiferana</name>
    <name type="common">Spruce budworm moth</name>
    <name type="synonym">Archips fumiferana</name>
    <dbReference type="NCBI Taxonomy" id="7141"/>
    <lineage>
        <taxon>Eukaryota</taxon>
        <taxon>Metazoa</taxon>
        <taxon>Ecdysozoa</taxon>
        <taxon>Arthropoda</taxon>
        <taxon>Hexapoda</taxon>
        <taxon>Insecta</taxon>
        <taxon>Pterygota</taxon>
        <taxon>Neoptera</taxon>
        <taxon>Endopterygota</taxon>
        <taxon>Lepidoptera</taxon>
        <taxon>Glossata</taxon>
        <taxon>Ditrysia</taxon>
        <taxon>Tortricoidea</taxon>
        <taxon>Tortricidae</taxon>
        <taxon>Tortricinae</taxon>
        <taxon>Choristoneura</taxon>
    </lineage>
</organism>
<sequence length="197" mass="22903">MDELGRVEDEIFRRRHANELNFRAREKAKKKPQQRPNFQMLNNTQFAPWILTVNHLNRVMGCCVQQEQTSGRGRKRTAAEAGLDEDEDAHDEGCASWKWYFPTTTRPSPPTSSTWRLSRTSRRGPYRNTYCPPVSLQVRDFIDLLPFPRTTQHPRARSFLRIDGQQSYEFVLGLYKAPAGTARADRQGAEIPYRCEE</sequence>
<reference evidence="1 2" key="1">
    <citation type="journal article" date="2022" name="Genome Biol. Evol.">
        <title>The Spruce Budworm Genome: Reconstructing the Evolutionary History of Antifreeze Proteins.</title>
        <authorList>
            <person name="Beliveau C."/>
            <person name="Gagne P."/>
            <person name="Picq S."/>
            <person name="Vernygora O."/>
            <person name="Keeling C.I."/>
            <person name="Pinkney K."/>
            <person name="Doucet D."/>
            <person name="Wen F."/>
            <person name="Johnston J.S."/>
            <person name="Maaroufi H."/>
            <person name="Boyle B."/>
            <person name="Laroche J."/>
            <person name="Dewar K."/>
            <person name="Juretic N."/>
            <person name="Blackburn G."/>
            <person name="Nisole A."/>
            <person name="Brunet B."/>
            <person name="Brandao M."/>
            <person name="Lumley L."/>
            <person name="Duan J."/>
            <person name="Quan G."/>
            <person name="Lucarotti C.J."/>
            <person name="Roe A.D."/>
            <person name="Sperling F.A.H."/>
            <person name="Levesque R.C."/>
            <person name="Cusson M."/>
        </authorList>
    </citation>
    <scope>NUCLEOTIDE SEQUENCE [LARGE SCALE GENOMIC DNA]</scope>
    <source>
        <strain evidence="1">Glfc:IPQL:Cfum</strain>
    </source>
</reference>